<dbReference type="AlphaFoldDB" id="A0AAP0G8S1"/>
<evidence type="ECO:0000256" key="1">
    <source>
        <dbReference type="SAM" id="MobiDB-lite"/>
    </source>
</evidence>
<sequence>MVTSWTCRGPSLAGEGATTSPLKFSGGDTAGDQSSSGARELKFYVQLLPAAGGGGRPPNNRCERRLPSANRPEAAARRPDSRTAVARALELSATAPYNRLWILSLRSNSRDYQGNGRPFPQQIDFRSTVGPLFKSSRPT</sequence>
<organism evidence="2 3">
    <name type="scientific">Platanthera zijinensis</name>
    <dbReference type="NCBI Taxonomy" id="2320716"/>
    <lineage>
        <taxon>Eukaryota</taxon>
        <taxon>Viridiplantae</taxon>
        <taxon>Streptophyta</taxon>
        <taxon>Embryophyta</taxon>
        <taxon>Tracheophyta</taxon>
        <taxon>Spermatophyta</taxon>
        <taxon>Magnoliopsida</taxon>
        <taxon>Liliopsida</taxon>
        <taxon>Asparagales</taxon>
        <taxon>Orchidaceae</taxon>
        <taxon>Orchidoideae</taxon>
        <taxon>Orchideae</taxon>
        <taxon>Orchidinae</taxon>
        <taxon>Platanthera</taxon>
    </lineage>
</organism>
<keyword evidence="3" id="KW-1185">Reference proteome</keyword>
<accession>A0AAP0G8S1</accession>
<reference evidence="2 3" key="1">
    <citation type="journal article" date="2022" name="Nat. Plants">
        <title>Genomes of leafy and leafless Platanthera orchids illuminate the evolution of mycoheterotrophy.</title>
        <authorList>
            <person name="Li M.H."/>
            <person name="Liu K.W."/>
            <person name="Li Z."/>
            <person name="Lu H.C."/>
            <person name="Ye Q.L."/>
            <person name="Zhang D."/>
            <person name="Wang J.Y."/>
            <person name="Li Y.F."/>
            <person name="Zhong Z.M."/>
            <person name="Liu X."/>
            <person name="Yu X."/>
            <person name="Liu D.K."/>
            <person name="Tu X.D."/>
            <person name="Liu B."/>
            <person name="Hao Y."/>
            <person name="Liao X.Y."/>
            <person name="Jiang Y.T."/>
            <person name="Sun W.H."/>
            <person name="Chen J."/>
            <person name="Chen Y.Q."/>
            <person name="Ai Y."/>
            <person name="Zhai J.W."/>
            <person name="Wu S.S."/>
            <person name="Zhou Z."/>
            <person name="Hsiao Y.Y."/>
            <person name="Wu W.L."/>
            <person name="Chen Y.Y."/>
            <person name="Lin Y.F."/>
            <person name="Hsu J.L."/>
            <person name="Li C.Y."/>
            <person name="Wang Z.W."/>
            <person name="Zhao X."/>
            <person name="Zhong W.Y."/>
            <person name="Ma X.K."/>
            <person name="Ma L."/>
            <person name="Huang J."/>
            <person name="Chen G.Z."/>
            <person name="Huang M.Z."/>
            <person name="Huang L."/>
            <person name="Peng D.H."/>
            <person name="Luo Y.B."/>
            <person name="Zou S.Q."/>
            <person name="Chen S.P."/>
            <person name="Lan S."/>
            <person name="Tsai W.C."/>
            <person name="Van de Peer Y."/>
            <person name="Liu Z.J."/>
        </authorList>
    </citation>
    <scope>NUCLEOTIDE SEQUENCE [LARGE SCALE GENOMIC DNA]</scope>
    <source>
        <strain evidence="2">Lor287</strain>
    </source>
</reference>
<dbReference type="Proteomes" id="UP001418222">
    <property type="component" value="Unassembled WGS sequence"/>
</dbReference>
<gene>
    <name evidence="2" type="ORF">KSP39_PZI008175</name>
</gene>
<feature type="region of interest" description="Disordered" evidence="1">
    <location>
        <begin position="112"/>
        <end position="139"/>
    </location>
</feature>
<dbReference type="EMBL" id="JBBWWQ010000006">
    <property type="protein sequence ID" value="KAK8944796.1"/>
    <property type="molecule type" value="Genomic_DNA"/>
</dbReference>
<feature type="region of interest" description="Disordered" evidence="1">
    <location>
        <begin position="49"/>
        <end position="81"/>
    </location>
</feature>
<feature type="region of interest" description="Disordered" evidence="1">
    <location>
        <begin position="1"/>
        <end position="36"/>
    </location>
</feature>
<name>A0AAP0G8S1_9ASPA</name>
<proteinExistence type="predicted"/>
<comment type="caution">
    <text evidence="2">The sequence shown here is derived from an EMBL/GenBank/DDBJ whole genome shotgun (WGS) entry which is preliminary data.</text>
</comment>
<protein>
    <submittedName>
        <fullName evidence="2">Uncharacterized protein</fullName>
    </submittedName>
</protein>
<evidence type="ECO:0000313" key="3">
    <source>
        <dbReference type="Proteomes" id="UP001418222"/>
    </source>
</evidence>
<evidence type="ECO:0000313" key="2">
    <source>
        <dbReference type="EMBL" id="KAK8944796.1"/>
    </source>
</evidence>